<dbReference type="PANTHER" id="PTHR30203:SF24">
    <property type="entry name" value="BLR4935 PROTEIN"/>
    <property type="match status" value="1"/>
</dbReference>
<dbReference type="Gene3D" id="1.20.1600.10">
    <property type="entry name" value="Outer membrane efflux proteins (OEP)"/>
    <property type="match status" value="1"/>
</dbReference>
<dbReference type="AlphaFoldDB" id="A0A3B0XB40"/>
<dbReference type="PANTHER" id="PTHR30203">
    <property type="entry name" value="OUTER MEMBRANE CATION EFFLUX PROTEIN"/>
    <property type="match status" value="1"/>
</dbReference>
<gene>
    <name evidence="1" type="ORF">MNBD_GAMMA11-3480</name>
</gene>
<dbReference type="InterPro" id="IPR003423">
    <property type="entry name" value="OMP_efflux"/>
</dbReference>
<reference evidence="1" key="1">
    <citation type="submission" date="2018-06" db="EMBL/GenBank/DDBJ databases">
        <authorList>
            <person name="Zhirakovskaya E."/>
        </authorList>
    </citation>
    <scope>NUCLEOTIDE SEQUENCE</scope>
</reference>
<accession>A0A3B0XB40</accession>
<evidence type="ECO:0000313" key="1">
    <source>
        <dbReference type="EMBL" id="VAW61820.1"/>
    </source>
</evidence>
<dbReference type="Pfam" id="PF02321">
    <property type="entry name" value="OEP"/>
    <property type="match status" value="1"/>
</dbReference>
<evidence type="ECO:0008006" key="2">
    <source>
        <dbReference type="Google" id="ProtNLM"/>
    </source>
</evidence>
<dbReference type="SUPFAM" id="SSF56954">
    <property type="entry name" value="Outer membrane efflux proteins (OEP)"/>
    <property type="match status" value="1"/>
</dbReference>
<dbReference type="GO" id="GO:0015562">
    <property type="term" value="F:efflux transmembrane transporter activity"/>
    <property type="evidence" value="ECO:0007669"/>
    <property type="project" value="InterPro"/>
</dbReference>
<organism evidence="1">
    <name type="scientific">hydrothermal vent metagenome</name>
    <dbReference type="NCBI Taxonomy" id="652676"/>
    <lineage>
        <taxon>unclassified sequences</taxon>
        <taxon>metagenomes</taxon>
        <taxon>ecological metagenomes</taxon>
    </lineage>
</organism>
<name>A0A3B0XB40_9ZZZZ</name>
<protein>
    <recommendedName>
        <fullName evidence="2">Heavy metal RND efflux outer membrane protein, CzcC family</fullName>
    </recommendedName>
</protein>
<sequence>MRSSAAFQRYALLFLSAVFGFGASDAGVAQNRHAKRINLHSAIERAIAHNPSLRTFEHQLKAQGGVELQATLKASPELNVVVEDALGTGNFKAADSAQATLSISWVLEGETRQGFIDVAHAGTLSLTNEALVLRLDVAAETARLYLTSLARQARLQNARRTSALAKETVQAVKKRVDAGKTPQAELARAQAEAARRLLDYEKRVYELNAAHRLLAAQWGSTHPAFNLVDGNILNLPATLSFKSLRARLEKSPVLMRLLSDKRVKQAALKLAEAQSRANWRLNVGVRHFEATHDQAFVAGLSIPFGERSRNPGGIAQARASLSQMATKKDELRVALQTTLYVLHGQLQHSKNRVGVYREVILPLLEKARSETRKAYNLGRYSYFELRSAQADLLDARNALIDASSDVHLKVIEIERLTGVKMSKSTSVP</sequence>
<dbReference type="EMBL" id="UOFG01000155">
    <property type="protein sequence ID" value="VAW61820.1"/>
    <property type="molecule type" value="Genomic_DNA"/>
</dbReference>
<proteinExistence type="predicted"/>
<dbReference type="InterPro" id="IPR010131">
    <property type="entry name" value="MdtP/NodT-like"/>
</dbReference>